<keyword evidence="3" id="KW-1185">Reference proteome</keyword>
<organism evidence="2 3">
    <name type="scientific">Ancylostoma ceylanicum</name>
    <dbReference type="NCBI Taxonomy" id="53326"/>
    <lineage>
        <taxon>Eukaryota</taxon>
        <taxon>Metazoa</taxon>
        <taxon>Ecdysozoa</taxon>
        <taxon>Nematoda</taxon>
        <taxon>Chromadorea</taxon>
        <taxon>Rhabditida</taxon>
        <taxon>Rhabditina</taxon>
        <taxon>Rhabditomorpha</taxon>
        <taxon>Strongyloidea</taxon>
        <taxon>Ancylostomatidae</taxon>
        <taxon>Ancylostomatinae</taxon>
        <taxon>Ancylostoma</taxon>
    </lineage>
</organism>
<dbReference type="AlphaFoldDB" id="A0A016TAP2"/>
<evidence type="ECO:0000313" key="3">
    <source>
        <dbReference type="Proteomes" id="UP000024635"/>
    </source>
</evidence>
<keyword evidence="1" id="KW-0472">Membrane</keyword>
<keyword evidence="1" id="KW-0812">Transmembrane</keyword>
<sequence length="148" mass="16555">MKLILSLLRFTQNLRFLKKIMVYSSCEAFSCSIHFWSFCKESQCLQYLSSRFLGLLHEGLTHSNSNSTQVAAPIAFVFSRYTVGVDGGDPSTGSKSTRRDRAAGIVAAVANPGFLGSFSSHFIFIIFITSLYRKGTITIDLRLRRVQQ</sequence>
<feature type="transmembrane region" description="Helical" evidence="1">
    <location>
        <begin position="114"/>
        <end position="132"/>
    </location>
</feature>
<reference evidence="3" key="1">
    <citation type="journal article" date="2015" name="Nat. Genet.">
        <title>The genome and transcriptome of the zoonotic hookworm Ancylostoma ceylanicum identify infection-specific gene families.</title>
        <authorList>
            <person name="Schwarz E.M."/>
            <person name="Hu Y."/>
            <person name="Antoshechkin I."/>
            <person name="Miller M.M."/>
            <person name="Sternberg P.W."/>
            <person name="Aroian R.V."/>
        </authorList>
    </citation>
    <scope>NUCLEOTIDE SEQUENCE</scope>
    <source>
        <strain evidence="3">HY135</strain>
    </source>
</reference>
<evidence type="ECO:0000256" key="1">
    <source>
        <dbReference type="SAM" id="Phobius"/>
    </source>
</evidence>
<dbReference type="Proteomes" id="UP000024635">
    <property type="component" value="Unassembled WGS sequence"/>
</dbReference>
<proteinExistence type="predicted"/>
<accession>A0A016TAP2</accession>
<evidence type="ECO:0000313" key="2">
    <source>
        <dbReference type="EMBL" id="EYB99750.1"/>
    </source>
</evidence>
<name>A0A016TAP2_9BILA</name>
<gene>
    <name evidence="2" type="primary">Acey_s0120.g917</name>
    <name evidence="2" type="ORF">Y032_0120g917</name>
</gene>
<dbReference type="EMBL" id="JARK01001456">
    <property type="protein sequence ID" value="EYB99750.1"/>
    <property type="molecule type" value="Genomic_DNA"/>
</dbReference>
<comment type="caution">
    <text evidence="2">The sequence shown here is derived from an EMBL/GenBank/DDBJ whole genome shotgun (WGS) entry which is preliminary data.</text>
</comment>
<protein>
    <submittedName>
        <fullName evidence="2">Uncharacterized protein</fullName>
    </submittedName>
</protein>
<keyword evidence="1" id="KW-1133">Transmembrane helix</keyword>